<feature type="region of interest" description="Disordered" evidence="1">
    <location>
        <begin position="1"/>
        <end position="24"/>
    </location>
</feature>
<feature type="region of interest" description="Disordered" evidence="1">
    <location>
        <begin position="50"/>
        <end position="69"/>
    </location>
</feature>
<feature type="compositionally biased region" description="Basic and acidic residues" evidence="1">
    <location>
        <begin position="1"/>
        <end position="18"/>
    </location>
</feature>
<dbReference type="AlphaFoldDB" id="A0AAN8PF07"/>
<name>A0AAN8PF07_POLSC</name>
<evidence type="ECO:0000256" key="1">
    <source>
        <dbReference type="SAM" id="MobiDB-lite"/>
    </source>
</evidence>
<sequence>MGKERNSTEDREKQRPVEKVTNTQTGGIRLIALTHNLIFETFHLVTYIGKQSNQQDRKGQKVQHQVQCE</sequence>
<organism evidence="2 3">
    <name type="scientific">Polyplax serrata</name>
    <name type="common">Common mouse louse</name>
    <dbReference type="NCBI Taxonomy" id="468196"/>
    <lineage>
        <taxon>Eukaryota</taxon>
        <taxon>Metazoa</taxon>
        <taxon>Ecdysozoa</taxon>
        <taxon>Arthropoda</taxon>
        <taxon>Hexapoda</taxon>
        <taxon>Insecta</taxon>
        <taxon>Pterygota</taxon>
        <taxon>Neoptera</taxon>
        <taxon>Paraneoptera</taxon>
        <taxon>Psocodea</taxon>
        <taxon>Troctomorpha</taxon>
        <taxon>Phthiraptera</taxon>
        <taxon>Anoplura</taxon>
        <taxon>Polyplacidae</taxon>
        <taxon>Polyplax</taxon>
    </lineage>
</organism>
<evidence type="ECO:0000313" key="2">
    <source>
        <dbReference type="EMBL" id="KAK6621037.1"/>
    </source>
</evidence>
<evidence type="ECO:0000313" key="3">
    <source>
        <dbReference type="Proteomes" id="UP001372834"/>
    </source>
</evidence>
<protein>
    <submittedName>
        <fullName evidence="2">Uncharacterized protein</fullName>
    </submittedName>
</protein>
<gene>
    <name evidence="2" type="ORF">RUM43_011340</name>
</gene>
<dbReference type="Proteomes" id="UP001372834">
    <property type="component" value="Unassembled WGS sequence"/>
</dbReference>
<dbReference type="EMBL" id="JAWJWE010000039">
    <property type="protein sequence ID" value="KAK6621037.1"/>
    <property type="molecule type" value="Genomic_DNA"/>
</dbReference>
<accession>A0AAN8PF07</accession>
<comment type="caution">
    <text evidence="2">The sequence shown here is derived from an EMBL/GenBank/DDBJ whole genome shotgun (WGS) entry which is preliminary data.</text>
</comment>
<proteinExistence type="predicted"/>
<reference evidence="2 3" key="1">
    <citation type="submission" date="2023-10" db="EMBL/GenBank/DDBJ databases">
        <title>Genomes of two closely related lineages of the louse Polyplax serrata with different host specificities.</title>
        <authorList>
            <person name="Martinu J."/>
            <person name="Tarabai H."/>
            <person name="Stefka J."/>
            <person name="Hypsa V."/>
        </authorList>
    </citation>
    <scope>NUCLEOTIDE SEQUENCE [LARGE SCALE GENOMIC DNA]</scope>
    <source>
        <strain evidence="2">HR10_N</strain>
    </source>
</reference>